<name>A0A2P4YCH2_9STRA</name>
<keyword evidence="2" id="KW-1185">Reference proteome</keyword>
<dbReference type="Proteomes" id="UP000237271">
    <property type="component" value="Unassembled WGS sequence"/>
</dbReference>
<accession>A0A2P4YCH2</accession>
<dbReference type="AlphaFoldDB" id="A0A2P4YCH2"/>
<organism evidence="1 2">
    <name type="scientific">Phytophthora palmivora</name>
    <dbReference type="NCBI Taxonomy" id="4796"/>
    <lineage>
        <taxon>Eukaryota</taxon>
        <taxon>Sar</taxon>
        <taxon>Stramenopiles</taxon>
        <taxon>Oomycota</taxon>
        <taxon>Peronosporomycetes</taxon>
        <taxon>Peronosporales</taxon>
        <taxon>Peronosporaceae</taxon>
        <taxon>Phytophthora</taxon>
    </lineage>
</organism>
<sequence>MEIAHLHRQEREILEDRRKLQLQKRRALRRNVLELRQASSADEKALTATTLSDMEAVTSRPVDESDATATLVPSAEIDERRGRQDAANGCRRQKECGFQTLETVSIAHQSTFEKS</sequence>
<comment type="caution">
    <text evidence="1">The sequence shown here is derived from an EMBL/GenBank/DDBJ whole genome shotgun (WGS) entry which is preliminary data.</text>
</comment>
<evidence type="ECO:0000313" key="1">
    <source>
        <dbReference type="EMBL" id="POM75389.1"/>
    </source>
</evidence>
<gene>
    <name evidence="1" type="ORF">PHPALM_7515</name>
</gene>
<reference evidence="1 2" key="1">
    <citation type="journal article" date="2017" name="Genome Biol. Evol.">
        <title>Phytophthora megakarya and P. palmivora, closely related causal agents of cacao black pod rot, underwent increases in genome sizes and gene numbers by different mechanisms.</title>
        <authorList>
            <person name="Ali S.S."/>
            <person name="Shao J."/>
            <person name="Lary D.J."/>
            <person name="Kronmiller B."/>
            <person name="Shen D."/>
            <person name="Strem M.D."/>
            <person name="Amoako-Attah I."/>
            <person name="Akrofi A.Y."/>
            <person name="Begoude B.A."/>
            <person name="Ten Hoopen G.M."/>
            <person name="Coulibaly K."/>
            <person name="Kebe B.I."/>
            <person name="Melnick R.L."/>
            <person name="Guiltinan M.J."/>
            <person name="Tyler B.M."/>
            <person name="Meinhardt L.W."/>
            <person name="Bailey B.A."/>
        </authorList>
    </citation>
    <scope>NUCLEOTIDE SEQUENCE [LARGE SCALE GENOMIC DNA]</scope>
    <source>
        <strain evidence="2">sbr112.9</strain>
    </source>
</reference>
<protein>
    <submittedName>
        <fullName evidence="1">Uncharacterized protein</fullName>
    </submittedName>
</protein>
<evidence type="ECO:0000313" key="2">
    <source>
        <dbReference type="Proteomes" id="UP000237271"/>
    </source>
</evidence>
<dbReference type="EMBL" id="NCKW01003854">
    <property type="protein sequence ID" value="POM75389.1"/>
    <property type="molecule type" value="Genomic_DNA"/>
</dbReference>
<proteinExistence type="predicted"/>